<gene>
    <name evidence="3" type="ORF">BT63DRAFT_484054</name>
</gene>
<protein>
    <submittedName>
        <fullName evidence="3">Uncharacterized protein</fullName>
    </submittedName>
</protein>
<dbReference type="Proteomes" id="UP000799302">
    <property type="component" value="Unassembled WGS sequence"/>
</dbReference>
<reference evidence="3" key="1">
    <citation type="journal article" date="2020" name="Stud. Mycol.">
        <title>101 Dothideomycetes genomes: a test case for predicting lifestyles and emergence of pathogens.</title>
        <authorList>
            <person name="Haridas S."/>
            <person name="Albert R."/>
            <person name="Binder M."/>
            <person name="Bloem J."/>
            <person name="Labutti K."/>
            <person name="Salamov A."/>
            <person name="Andreopoulos B."/>
            <person name="Baker S."/>
            <person name="Barry K."/>
            <person name="Bills G."/>
            <person name="Bluhm B."/>
            <person name="Cannon C."/>
            <person name="Castanera R."/>
            <person name="Culley D."/>
            <person name="Daum C."/>
            <person name="Ezra D."/>
            <person name="Gonzalez J."/>
            <person name="Henrissat B."/>
            <person name="Kuo A."/>
            <person name="Liang C."/>
            <person name="Lipzen A."/>
            <person name="Lutzoni F."/>
            <person name="Magnuson J."/>
            <person name="Mondo S."/>
            <person name="Nolan M."/>
            <person name="Ohm R."/>
            <person name="Pangilinan J."/>
            <person name="Park H.-J."/>
            <person name="Ramirez L."/>
            <person name="Alfaro M."/>
            <person name="Sun H."/>
            <person name="Tritt A."/>
            <person name="Yoshinaga Y."/>
            <person name="Zwiers L.-H."/>
            <person name="Turgeon B."/>
            <person name="Goodwin S."/>
            <person name="Spatafora J."/>
            <person name="Crous P."/>
            <person name="Grigoriev I."/>
        </authorList>
    </citation>
    <scope>NUCLEOTIDE SEQUENCE</scope>
    <source>
        <strain evidence="3">CBS 115976</strain>
    </source>
</reference>
<keyword evidence="2" id="KW-0812">Transmembrane</keyword>
<feature type="compositionally biased region" description="Basic and acidic residues" evidence="1">
    <location>
        <begin position="1"/>
        <end position="15"/>
    </location>
</feature>
<name>A0A6A6TY35_9PEZI</name>
<keyword evidence="4" id="KW-1185">Reference proteome</keyword>
<feature type="transmembrane region" description="Helical" evidence="2">
    <location>
        <begin position="72"/>
        <end position="92"/>
    </location>
</feature>
<proteinExistence type="predicted"/>
<evidence type="ECO:0000313" key="3">
    <source>
        <dbReference type="EMBL" id="KAF2663903.1"/>
    </source>
</evidence>
<feature type="region of interest" description="Disordered" evidence="1">
    <location>
        <begin position="1"/>
        <end position="21"/>
    </location>
</feature>
<organism evidence="3 4">
    <name type="scientific">Microthyrium microscopicum</name>
    <dbReference type="NCBI Taxonomy" id="703497"/>
    <lineage>
        <taxon>Eukaryota</taxon>
        <taxon>Fungi</taxon>
        <taxon>Dikarya</taxon>
        <taxon>Ascomycota</taxon>
        <taxon>Pezizomycotina</taxon>
        <taxon>Dothideomycetes</taxon>
        <taxon>Dothideomycetes incertae sedis</taxon>
        <taxon>Microthyriales</taxon>
        <taxon>Microthyriaceae</taxon>
        <taxon>Microthyrium</taxon>
    </lineage>
</organism>
<keyword evidence="2" id="KW-1133">Transmembrane helix</keyword>
<sequence>MPPVQFHDKLNDKSSSKISSPGFHNHPTPWSWVVNFLPFFELTFLHGFFLIRRKVELVRVWKSLKMIVLLLPYRYCSWCTILCGISTMRSLLSELL</sequence>
<evidence type="ECO:0000256" key="1">
    <source>
        <dbReference type="SAM" id="MobiDB-lite"/>
    </source>
</evidence>
<accession>A0A6A6TY35</accession>
<dbReference type="EMBL" id="MU004244">
    <property type="protein sequence ID" value="KAF2663903.1"/>
    <property type="molecule type" value="Genomic_DNA"/>
</dbReference>
<keyword evidence="2" id="KW-0472">Membrane</keyword>
<feature type="transmembrane region" description="Helical" evidence="2">
    <location>
        <begin position="30"/>
        <end position="51"/>
    </location>
</feature>
<evidence type="ECO:0000313" key="4">
    <source>
        <dbReference type="Proteomes" id="UP000799302"/>
    </source>
</evidence>
<evidence type="ECO:0000256" key="2">
    <source>
        <dbReference type="SAM" id="Phobius"/>
    </source>
</evidence>
<dbReference type="AlphaFoldDB" id="A0A6A6TY35"/>